<dbReference type="GO" id="GO:0020037">
    <property type="term" value="F:heme binding"/>
    <property type="evidence" value="ECO:0007669"/>
    <property type="project" value="InterPro"/>
</dbReference>
<dbReference type="InterPro" id="IPR051395">
    <property type="entry name" value="Cytochrome_c_Peroxidase/MauG"/>
</dbReference>
<keyword evidence="10" id="KW-1185">Reference proteome</keyword>
<dbReference type="EMBL" id="BARX01000021">
    <property type="protein sequence ID" value="GAD02955.1"/>
    <property type="molecule type" value="Genomic_DNA"/>
</dbReference>
<evidence type="ECO:0000256" key="3">
    <source>
        <dbReference type="ARBA" id="ARBA00022723"/>
    </source>
</evidence>
<comment type="subcellular location">
    <subcellularLocation>
        <location evidence="1">Cell envelope</location>
    </subcellularLocation>
</comment>
<sequence>MIKQFTTQLGLVLLLSACGGGGETSSSEDNTKVAPPITEPESALNLPEAHFNYANIALPTHYTENNFPAQSQFQHAAIEFDNTPVDNPVTDAGATLGRVLFYDKKLSANGTTACASCHLAEHGFSDPRVQSIGFDGELTRRHSMSIVNARFYFSGTFFWDERAATLEEQVLMPFQDPIEMGLILAELEEIVSNQTYYPALFNDAFGDESISSDRIAKALAQFVRSMVSTTAKYDVARSEVLSPRVDFPGFSAQENLGKDLFLLPRENENGDSANCAGCHVSEAFVGPIPNGPVLRTTATVNGLDAISSDDLGIAETTDNSNDSGKFKAPSLRNIAIRPPYMHDGRFANLEQVIDHYSNGIQLHPNLRAPLLDSNGQAFQFNFNEEEKQALIAFLNTLTDHEMLADEKYSDPFN</sequence>
<keyword evidence="2 7" id="KW-0349">Heme</keyword>
<organism evidence="9 10">
    <name type="scientific">Agarivorans albus MKT 106</name>
    <dbReference type="NCBI Taxonomy" id="1331007"/>
    <lineage>
        <taxon>Bacteria</taxon>
        <taxon>Pseudomonadati</taxon>
        <taxon>Pseudomonadota</taxon>
        <taxon>Gammaproteobacteria</taxon>
        <taxon>Alteromonadales</taxon>
        <taxon>Alteromonadaceae</taxon>
        <taxon>Agarivorans</taxon>
    </lineage>
</organism>
<dbReference type="InterPro" id="IPR004852">
    <property type="entry name" value="Di-haem_cyt_c_peroxidsae"/>
</dbReference>
<evidence type="ECO:0000259" key="8">
    <source>
        <dbReference type="PROSITE" id="PS51007"/>
    </source>
</evidence>
<keyword evidence="9" id="KW-0575">Peroxidase</keyword>
<reference evidence="9" key="1">
    <citation type="journal article" date="2013" name="Genome Announc.">
        <title>Draft Genome Sequence of Agarivorans albus Strain MKT 106T, an Agarolytic Marine Bacterium.</title>
        <authorList>
            <person name="Yasuike M."/>
            <person name="Nakamura Y."/>
            <person name="Kai W."/>
            <person name="Fujiwara A."/>
            <person name="Fukui Y."/>
            <person name="Satomi M."/>
            <person name="Sano M."/>
        </authorList>
    </citation>
    <scope>NUCLEOTIDE SEQUENCE [LARGE SCALE GENOMIC DNA]</scope>
</reference>
<dbReference type="Proteomes" id="UP000014461">
    <property type="component" value="Unassembled WGS sequence"/>
</dbReference>
<evidence type="ECO:0000256" key="6">
    <source>
        <dbReference type="ARBA" id="ARBA00023004"/>
    </source>
</evidence>
<dbReference type="GO" id="GO:0009055">
    <property type="term" value="F:electron transfer activity"/>
    <property type="evidence" value="ECO:0007669"/>
    <property type="project" value="InterPro"/>
</dbReference>
<protein>
    <submittedName>
        <fullName evidence="9">Probable cytochrome-c peroxidase</fullName>
        <ecNumber evidence="9">1.11.1.5</ecNumber>
    </submittedName>
</protein>
<dbReference type="PROSITE" id="PS51007">
    <property type="entry name" value="CYTC"/>
    <property type="match status" value="1"/>
</dbReference>
<keyword evidence="5 9" id="KW-0560">Oxidoreductase</keyword>
<dbReference type="PANTHER" id="PTHR30600">
    <property type="entry name" value="CYTOCHROME C PEROXIDASE-RELATED"/>
    <property type="match status" value="1"/>
</dbReference>
<dbReference type="EC" id="1.11.1.5" evidence="9"/>
<gene>
    <name evidence="9" type="ORF">AALB_3035</name>
</gene>
<dbReference type="AlphaFoldDB" id="R9PNS9"/>
<comment type="caution">
    <text evidence="9">The sequence shown here is derived from an EMBL/GenBank/DDBJ whole genome shotgun (WGS) entry which is preliminary data.</text>
</comment>
<evidence type="ECO:0000256" key="5">
    <source>
        <dbReference type="ARBA" id="ARBA00023002"/>
    </source>
</evidence>
<evidence type="ECO:0000313" key="9">
    <source>
        <dbReference type="EMBL" id="GAD02955.1"/>
    </source>
</evidence>
<dbReference type="InterPro" id="IPR036909">
    <property type="entry name" value="Cyt_c-like_dom_sf"/>
</dbReference>
<evidence type="ECO:0000256" key="2">
    <source>
        <dbReference type="ARBA" id="ARBA00022617"/>
    </source>
</evidence>
<name>R9PNS9_AGAAL</name>
<evidence type="ECO:0000256" key="1">
    <source>
        <dbReference type="ARBA" id="ARBA00004196"/>
    </source>
</evidence>
<evidence type="ECO:0000256" key="4">
    <source>
        <dbReference type="ARBA" id="ARBA00022729"/>
    </source>
</evidence>
<dbReference type="STRING" id="1331007.AALB_3035"/>
<dbReference type="GO" id="GO:0004130">
    <property type="term" value="F:cytochrome-c peroxidase activity"/>
    <property type="evidence" value="ECO:0007669"/>
    <property type="project" value="UniProtKB-EC"/>
</dbReference>
<accession>R9PNS9</accession>
<dbReference type="GO" id="GO:0046872">
    <property type="term" value="F:metal ion binding"/>
    <property type="evidence" value="ECO:0007669"/>
    <property type="project" value="UniProtKB-KW"/>
</dbReference>
<dbReference type="PROSITE" id="PS51257">
    <property type="entry name" value="PROKAR_LIPOPROTEIN"/>
    <property type="match status" value="1"/>
</dbReference>
<keyword evidence="4" id="KW-0732">Signal</keyword>
<keyword evidence="6 7" id="KW-0408">Iron</keyword>
<feature type="domain" description="Cytochrome c" evidence="8">
    <location>
        <begin position="252"/>
        <end position="398"/>
    </location>
</feature>
<dbReference type="PANTHER" id="PTHR30600:SF10">
    <property type="entry name" value="BLL6722 PROTEIN"/>
    <property type="match status" value="1"/>
</dbReference>
<dbReference type="RefSeq" id="WP_016402722.1">
    <property type="nucleotide sequence ID" value="NZ_BARX01000021.1"/>
</dbReference>
<dbReference type="GO" id="GO:0030313">
    <property type="term" value="C:cell envelope"/>
    <property type="evidence" value="ECO:0007669"/>
    <property type="project" value="UniProtKB-SubCell"/>
</dbReference>
<keyword evidence="3 7" id="KW-0479">Metal-binding</keyword>
<proteinExistence type="predicted"/>
<dbReference type="OrthoDB" id="9805202at2"/>
<evidence type="ECO:0000256" key="7">
    <source>
        <dbReference type="PROSITE-ProRule" id="PRU00433"/>
    </source>
</evidence>
<dbReference type="Pfam" id="PF03150">
    <property type="entry name" value="CCP_MauG"/>
    <property type="match status" value="1"/>
</dbReference>
<dbReference type="Gene3D" id="1.10.760.10">
    <property type="entry name" value="Cytochrome c-like domain"/>
    <property type="match status" value="2"/>
</dbReference>
<dbReference type="SUPFAM" id="SSF46626">
    <property type="entry name" value="Cytochrome c"/>
    <property type="match status" value="2"/>
</dbReference>
<evidence type="ECO:0000313" key="10">
    <source>
        <dbReference type="Proteomes" id="UP000014461"/>
    </source>
</evidence>
<dbReference type="InterPro" id="IPR009056">
    <property type="entry name" value="Cyt_c-like_dom"/>
</dbReference>